<keyword evidence="2" id="KW-1185">Reference proteome</keyword>
<dbReference type="EMBL" id="BTFZ01000011">
    <property type="protein sequence ID" value="GMM37133.1"/>
    <property type="molecule type" value="Genomic_DNA"/>
</dbReference>
<dbReference type="GeneID" id="90075108"/>
<reference evidence="1 2" key="1">
    <citation type="journal article" date="2023" name="Elife">
        <title>Identification of key yeast species and microbe-microbe interactions impacting larval growth of Drosophila in the wild.</title>
        <authorList>
            <person name="Mure A."/>
            <person name="Sugiura Y."/>
            <person name="Maeda R."/>
            <person name="Honda K."/>
            <person name="Sakurai N."/>
            <person name="Takahashi Y."/>
            <person name="Watada M."/>
            <person name="Katoh T."/>
            <person name="Gotoh A."/>
            <person name="Gotoh Y."/>
            <person name="Taniguchi I."/>
            <person name="Nakamura K."/>
            <person name="Hayashi T."/>
            <person name="Katayama T."/>
            <person name="Uemura T."/>
            <person name="Hattori Y."/>
        </authorList>
    </citation>
    <scope>NUCLEOTIDE SEQUENCE [LARGE SCALE GENOMIC DNA]</scope>
    <source>
        <strain evidence="1 2">SC-9</strain>
    </source>
</reference>
<organism evidence="1 2">
    <name type="scientific">Saccharomycopsis crataegensis</name>
    <dbReference type="NCBI Taxonomy" id="43959"/>
    <lineage>
        <taxon>Eukaryota</taxon>
        <taxon>Fungi</taxon>
        <taxon>Dikarya</taxon>
        <taxon>Ascomycota</taxon>
        <taxon>Saccharomycotina</taxon>
        <taxon>Saccharomycetes</taxon>
        <taxon>Saccharomycopsidaceae</taxon>
        <taxon>Saccharomycopsis</taxon>
    </lineage>
</organism>
<sequence>MKEISTRKLKCDIFQDLRKVGESDNNSEDKSIFEPGARSSNASRFAYLSNSSYESMFWNHAR</sequence>
<dbReference type="Proteomes" id="UP001360560">
    <property type="component" value="Unassembled WGS sequence"/>
</dbReference>
<proteinExistence type="predicted"/>
<name>A0AAV5QQQ8_9ASCO</name>
<comment type="caution">
    <text evidence="1">The sequence shown here is derived from an EMBL/GenBank/DDBJ whole genome shotgun (WGS) entry which is preliminary data.</text>
</comment>
<evidence type="ECO:0000313" key="2">
    <source>
        <dbReference type="Proteomes" id="UP001360560"/>
    </source>
</evidence>
<dbReference type="AlphaFoldDB" id="A0AAV5QQQ8"/>
<evidence type="ECO:0000313" key="1">
    <source>
        <dbReference type="EMBL" id="GMM37133.1"/>
    </source>
</evidence>
<accession>A0AAV5QQQ8</accession>
<dbReference type="RefSeq" id="XP_064854129.1">
    <property type="nucleotide sequence ID" value="XM_064998057.1"/>
</dbReference>
<gene>
    <name evidence="1" type="ORF">DASC09_044580</name>
</gene>
<protein>
    <submittedName>
        <fullName evidence="1">Uncharacterized protein</fullName>
    </submittedName>
</protein>